<evidence type="ECO:0000313" key="1">
    <source>
        <dbReference type="EMBL" id="MZI93647.1"/>
    </source>
</evidence>
<dbReference type="PANTHER" id="PTHR13017:SF0">
    <property type="entry name" value="METHENYLTETRAHYDROFOLATE SYNTHASE DOMAIN-CONTAINING PROTEIN"/>
    <property type="match status" value="1"/>
</dbReference>
<dbReference type="AlphaFoldDB" id="A0A7X4LKL2"/>
<dbReference type="Gene3D" id="3.40.50.10420">
    <property type="entry name" value="NagB/RpiA/CoA transferase-like"/>
    <property type="match status" value="1"/>
</dbReference>
<comment type="caution">
    <text evidence="1">The sequence shown here is derived from an EMBL/GenBank/DDBJ whole genome shotgun (WGS) entry which is preliminary data.</text>
</comment>
<proteinExistence type="predicted"/>
<dbReference type="GO" id="GO:0005737">
    <property type="term" value="C:cytoplasm"/>
    <property type="evidence" value="ECO:0007669"/>
    <property type="project" value="TreeGrafter"/>
</dbReference>
<sequence length="248" mass="28235">MEHKTSVRNRVFEELRKVAFPDSRFHFDFGEFITDFEGSSDATQRLIDHPFYQKAKCIFITPDNCLEELRYRALQDGKLILITTYSIKRGFWVLDPAKIDPARYLYAATLDGLEREGEPMSLIDIRDKLPELDFMVTGTGAINEEGVRFGKGHGFFDSEWGMLYRIGKITTDTPSAALVHDCQVLTETLYPEVFDTVADAIYTPTRTIEVEAPHKPTCGIVWDLLDPVMFDTIPPLQELKALEDSGDI</sequence>
<dbReference type="EMBL" id="WEKT01000015">
    <property type="protein sequence ID" value="MZI93647.1"/>
    <property type="molecule type" value="Genomic_DNA"/>
</dbReference>
<dbReference type="RefSeq" id="WP_161155299.1">
    <property type="nucleotide sequence ID" value="NZ_WEKT01000015.1"/>
</dbReference>
<organism evidence="1 2">
    <name type="scientific">Vibrio eleionomae</name>
    <dbReference type="NCBI Taxonomy" id="2653505"/>
    <lineage>
        <taxon>Bacteria</taxon>
        <taxon>Pseudomonadati</taxon>
        <taxon>Pseudomonadota</taxon>
        <taxon>Gammaproteobacteria</taxon>
        <taxon>Vibrionales</taxon>
        <taxon>Vibrionaceae</taxon>
        <taxon>Vibrio</taxon>
    </lineage>
</organism>
<dbReference type="InterPro" id="IPR037171">
    <property type="entry name" value="NagB/RpiA_transferase-like"/>
</dbReference>
<accession>A0A7X4LKL2</accession>
<dbReference type="GO" id="GO:0016874">
    <property type="term" value="F:ligase activity"/>
    <property type="evidence" value="ECO:0007669"/>
    <property type="project" value="UniProtKB-KW"/>
</dbReference>
<dbReference type="SUPFAM" id="SSF100950">
    <property type="entry name" value="NagB/RpiA/CoA transferase-like"/>
    <property type="match status" value="1"/>
</dbReference>
<gene>
    <name evidence="1" type="ORF">F9817_10600</name>
</gene>
<protein>
    <submittedName>
        <fullName evidence="1">5-formyltetrahydrofolate cyclo-ligase</fullName>
    </submittedName>
</protein>
<dbReference type="InterPro" id="IPR002698">
    <property type="entry name" value="FTHF_cligase"/>
</dbReference>
<evidence type="ECO:0000313" key="2">
    <source>
        <dbReference type="Proteomes" id="UP000462621"/>
    </source>
</evidence>
<dbReference type="InterPro" id="IPR024185">
    <property type="entry name" value="FTHF_cligase-like_sf"/>
</dbReference>
<name>A0A7X4LKL2_9VIBR</name>
<dbReference type="Pfam" id="PF01812">
    <property type="entry name" value="5-FTHF_cyc-lig"/>
    <property type="match status" value="1"/>
</dbReference>
<reference evidence="1 2" key="1">
    <citation type="submission" date="2019-10" db="EMBL/GenBank/DDBJ databases">
        <title>Vibrio sp. nov. isolated from a shrimp pond.</title>
        <authorList>
            <person name="Gomez-Gil B."/>
            <person name="Enciso-Ibarra J."/>
            <person name="Enciso-Ibarra K."/>
            <person name="Bolan-Mejia C."/>
        </authorList>
    </citation>
    <scope>NUCLEOTIDE SEQUENCE [LARGE SCALE GENOMIC DNA]</scope>
    <source>
        <strain evidence="1 2">CAIM 722</strain>
    </source>
</reference>
<keyword evidence="2" id="KW-1185">Reference proteome</keyword>
<keyword evidence="1" id="KW-0436">Ligase</keyword>
<dbReference type="PANTHER" id="PTHR13017">
    <property type="entry name" value="5-FORMYLTETRAHYDROFOLATE CYCLO-LIGASE-RELATED"/>
    <property type="match status" value="1"/>
</dbReference>
<dbReference type="Proteomes" id="UP000462621">
    <property type="component" value="Unassembled WGS sequence"/>
</dbReference>